<dbReference type="EMBL" id="GQ918152">
    <property type="protein sequence ID" value="ADO00519.1"/>
    <property type="molecule type" value="Genomic_DNA"/>
</dbReference>
<organismHost>
    <name type="scientific">Wiseana cervinata</name>
    <dbReference type="NCBI Taxonomy" id="107013"/>
</organismHost>
<accession>G0T5K1</accession>
<reference evidence="1 2" key="1">
    <citation type="journal article" date="2011" name="J. Virol.">
        <title>Genomic and proteomic analysis of invertebrate iridovirus type 9.</title>
        <authorList>
            <person name="Wong C.K."/>
            <person name="Young V.L."/>
            <person name="Kleffmann T."/>
            <person name="Ward V.K."/>
        </authorList>
    </citation>
    <scope>NUCLEOTIDE SEQUENCE [LARGE SCALE GENOMIC DNA]</scope>
</reference>
<protein>
    <submittedName>
        <fullName evidence="1">Uncharacterized protein</fullName>
    </submittedName>
</protein>
<dbReference type="KEGG" id="vg:10963897"/>
<dbReference type="RefSeq" id="YP_004732958.1">
    <property type="nucleotide sequence ID" value="NC_015780.1"/>
</dbReference>
<sequence>MENTNIVDIFTFIQRKNVGIDVDSEWFQELWYPLSKKRHILCAMPLFNEKLDKKRGSLEATPGQVNSKPQILLRSNLIG</sequence>
<evidence type="ECO:0000313" key="2">
    <source>
        <dbReference type="Proteomes" id="UP000112896"/>
    </source>
</evidence>
<proteinExistence type="predicted"/>
<organism evidence="1 2">
    <name type="scientific">Wiseana iridescent virus</name>
    <name type="common">WIV</name>
    <name type="synonym">Insect iridescent virus type 9</name>
    <dbReference type="NCBI Taxonomy" id="68347"/>
    <lineage>
        <taxon>Viruses</taxon>
        <taxon>Varidnaviria</taxon>
        <taxon>Bamfordvirae</taxon>
        <taxon>Nucleocytoviricota</taxon>
        <taxon>Megaviricetes</taxon>
        <taxon>Pimascovirales</taxon>
        <taxon>Pimascovirales incertae sedis</taxon>
        <taxon>Iridoviridae</taxon>
        <taxon>Betairidovirinae</taxon>
        <taxon>Chloriridovirus</taxon>
        <taxon>Chloriridovirus wiseana1</taxon>
        <taxon>Invertebrate iridescent virus 9</taxon>
    </lineage>
</organism>
<dbReference type="Proteomes" id="UP000112896">
    <property type="component" value="Segment"/>
</dbReference>
<keyword evidence="2" id="KW-1185">Reference proteome</keyword>
<dbReference type="GeneID" id="10963897"/>
<name>G0T5K1_IRV9</name>
<evidence type="ECO:0000313" key="1">
    <source>
        <dbReference type="EMBL" id="ADO00519.1"/>
    </source>
</evidence>